<comment type="caution">
    <text evidence="2">The sequence shown here is derived from an EMBL/GenBank/DDBJ whole genome shotgun (WGS) entry which is preliminary data.</text>
</comment>
<keyword evidence="1" id="KW-1133">Transmembrane helix</keyword>
<keyword evidence="3" id="KW-1185">Reference proteome</keyword>
<feature type="transmembrane region" description="Helical" evidence="1">
    <location>
        <begin position="113"/>
        <end position="139"/>
    </location>
</feature>
<accession>A0A2V4BLF6</accession>
<dbReference type="RefSeq" id="WP_110307655.1">
    <property type="nucleotide sequence ID" value="NZ_QJHK01000015.1"/>
</dbReference>
<keyword evidence="1" id="KW-0812">Transmembrane</keyword>
<feature type="transmembrane region" description="Helical" evidence="1">
    <location>
        <begin position="71"/>
        <end position="92"/>
    </location>
</feature>
<evidence type="ECO:0000313" key="2">
    <source>
        <dbReference type="EMBL" id="PXY39789.1"/>
    </source>
</evidence>
<feature type="transmembrane region" description="Helical" evidence="1">
    <location>
        <begin position="42"/>
        <end position="59"/>
    </location>
</feature>
<keyword evidence="1" id="KW-0472">Membrane</keyword>
<proteinExistence type="predicted"/>
<dbReference type="Proteomes" id="UP000247903">
    <property type="component" value="Unassembled WGS sequence"/>
</dbReference>
<dbReference type="EMBL" id="QJHK01000015">
    <property type="protein sequence ID" value="PXY39789.1"/>
    <property type="molecule type" value="Genomic_DNA"/>
</dbReference>
<name>A0A2V4BLF6_9FLAO</name>
<reference evidence="2 3" key="1">
    <citation type="submission" date="2018-05" db="EMBL/GenBank/DDBJ databases">
        <title>Flavobacterium sp. strain IMCC34759, incomplete genome.</title>
        <authorList>
            <person name="Joung Y."/>
            <person name="Cho J."/>
        </authorList>
    </citation>
    <scope>NUCLEOTIDE SEQUENCE [LARGE SCALE GENOMIC DNA]</scope>
    <source>
        <strain evidence="2 3">IMCC34759</strain>
    </source>
</reference>
<organism evidence="2 3">
    <name type="scientific">Flavobacterium cheongpyeongense</name>
    <dbReference type="NCBI Taxonomy" id="2212651"/>
    <lineage>
        <taxon>Bacteria</taxon>
        <taxon>Pseudomonadati</taxon>
        <taxon>Bacteroidota</taxon>
        <taxon>Flavobacteriia</taxon>
        <taxon>Flavobacteriales</taxon>
        <taxon>Flavobacteriaceae</taxon>
        <taxon>Flavobacterium</taxon>
    </lineage>
</organism>
<sequence>MELNDLKSDWKNAGKDFKSEADLRLMTKIVNHPSIKKIRTKLIIEVIVLSFFLFIYYDWFDGDKKPFYANLSLVVGLLLYIFNDVIGYISITRPIREANLKLSLQNYLMRIKLLSISSVIITSLYSISIVIFFTSIINFTKEKGLILIFSVVVAIQFILLSLRMWTKWIKNLELLVKDFNIDEES</sequence>
<protein>
    <submittedName>
        <fullName evidence="2">Uncharacterized protein</fullName>
    </submittedName>
</protein>
<feature type="transmembrane region" description="Helical" evidence="1">
    <location>
        <begin position="145"/>
        <end position="165"/>
    </location>
</feature>
<evidence type="ECO:0000256" key="1">
    <source>
        <dbReference type="SAM" id="Phobius"/>
    </source>
</evidence>
<gene>
    <name evidence="2" type="ORF">DMB65_16095</name>
</gene>
<evidence type="ECO:0000313" key="3">
    <source>
        <dbReference type="Proteomes" id="UP000247903"/>
    </source>
</evidence>
<dbReference type="AlphaFoldDB" id="A0A2V4BLF6"/>
<dbReference type="OrthoDB" id="954677at2"/>